<reference evidence="5" key="2">
    <citation type="journal article" date="2021" name="PeerJ">
        <title>Extensive microbial diversity within the chicken gut microbiome revealed by metagenomics and culture.</title>
        <authorList>
            <person name="Gilroy R."/>
            <person name="Ravi A."/>
            <person name="Getino M."/>
            <person name="Pursley I."/>
            <person name="Horton D.L."/>
            <person name="Alikhan N.F."/>
            <person name="Baker D."/>
            <person name="Gharbi K."/>
            <person name="Hall N."/>
            <person name="Watson M."/>
            <person name="Adriaenssens E.M."/>
            <person name="Foster-Nyarko E."/>
            <person name="Jarju S."/>
            <person name="Secka A."/>
            <person name="Antonio M."/>
            <person name="Oren A."/>
            <person name="Chaudhuri R.R."/>
            <person name="La Ragione R."/>
            <person name="Hildebrand F."/>
            <person name="Pallen M.J."/>
        </authorList>
    </citation>
    <scope>NUCLEOTIDE SEQUENCE</scope>
    <source>
        <strain evidence="5">E3-2379</strain>
    </source>
</reference>
<accession>A0A9D9I032</accession>
<comment type="caution">
    <text evidence="5">The sequence shown here is derived from an EMBL/GenBank/DDBJ whole genome shotgun (WGS) entry which is preliminary data.</text>
</comment>
<evidence type="ECO:0000313" key="6">
    <source>
        <dbReference type="Proteomes" id="UP000823618"/>
    </source>
</evidence>
<dbReference type="Proteomes" id="UP000823618">
    <property type="component" value="Unassembled WGS sequence"/>
</dbReference>
<feature type="coiled-coil region" evidence="4">
    <location>
        <begin position="12"/>
        <end position="61"/>
    </location>
</feature>
<dbReference type="SUPFAM" id="SSF160527">
    <property type="entry name" value="V-type ATPase subunit E-like"/>
    <property type="match status" value="1"/>
</dbReference>
<dbReference type="Pfam" id="PF01991">
    <property type="entry name" value="vATP-synt_E"/>
    <property type="match status" value="1"/>
</dbReference>
<dbReference type="GO" id="GO:0033178">
    <property type="term" value="C:proton-transporting two-sector ATPase complex, catalytic domain"/>
    <property type="evidence" value="ECO:0007669"/>
    <property type="project" value="InterPro"/>
</dbReference>
<protein>
    <submittedName>
        <fullName evidence="5">V-type ATP synthase subunit E</fullName>
    </submittedName>
</protein>
<evidence type="ECO:0000256" key="1">
    <source>
        <dbReference type="ARBA" id="ARBA00005901"/>
    </source>
</evidence>
<evidence type="ECO:0000313" key="5">
    <source>
        <dbReference type="EMBL" id="MBO8463485.1"/>
    </source>
</evidence>
<gene>
    <name evidence="5" type="ORF">IAC13_06085</name>
</gene>
<reference evidence="5" key="1">
    <citation type="submission" date="2020-10" db="EMBL/GenBank/DDBJ databases">
        <authorList>
            <person name="Gilroy R."/>
        </authorList>
    </citation>
    <scope>NUCLEOTIDE SEQUENCE</scope>
    <source>
        <strain evidence="5">E3-2379</strain>
    </source>
</reference>
<evidence type="ECO:0000256" key="2">
    <source>
        <dbReference type="ARBA" id="ARBA00022448"/>
    </source>
</evidence>
<dbReference type="Gene3D" id="1.20.5.620">
    <property type="entry name" value="F1F0 ATP synthase subunit B, membrane domain"/>
    <property type="match status" value="1"/>
</dbReference>
<dbReference type="InterPro" id="IPR038495">
    <property type="entry name" value="ATPase_E_C"/>
</dbReference>
<evidence type="ECO:0000256" key="4">
    <source>
        <dbReference type="SAM" id="Coils"/>
    </source>
</evidence>
<dbReference type="InterPro" id="IPR002842">
    <property type="entry name" value="ATPase_V1_Esu"/>
</dbReference>
<dbReference type="EMBL" id="JADIML010000166">
    <property type="protein sequence ID" value="MBO8463485.1"/>
    <property type="molecule type" value="Genomic_DNA"/>
</dbReference>
<dbReference type="Gene3D" id="3.30.2320.30">
    <property type="entry name" value="ATP synthase, E subunit, C-terminal"/>
    <property type="match status" value="1"/>
</dbReference>
<evidence type="ECO:0000256" key="3">
    <source>
        <dbReference type="ARBA" id="ARBA00023065"/>
    </source>
</evidence>
<organism evidence="5 6">
    <name type="scientific">Candidatus Scybalomonas excrementavium</name>
    <dbReference type="NCBI Taxonomy" id="2840943"/>
    <lineage>
        <taxon>Bacteria</taxon>
        <taxon>Bacillati</taxon>
        <taxon>Bacillota</taxon>
        <taxon>Clostridia</taxon>
        <taxon>Lachnospirales</taxon>
        <taxon>Lachnospiraceae</taxon>
        <taxon>Lachnospiraceae incertae sedis</taxon>
        <taxon>Candidatus Scybalomonas</taxon>
    </lineage>
</organism>
<dbReference type="GO" id="GO:0046961">
    <property type="term" value="F:proton-transporting ATPase activity, rotational mechanism"/>
    <property type="evidence" value="ECO:0007669"/>
    <property type="project" value="InterPro"/>
</dbReference>
<comment type="similarity">
    <text evidence="1">Belongs to the V-ATPase E subunit family.</text>
</comment>
<keyword evidence="3" id="KW-0406">Ion transport</keyword>
<keyword evidence="4" id="KW-0175">Coiled coil</keyword>
<sequence length="198" mass="22309">MAGLDKIISQILDDASREAESITKKAQEEADVILAKAKEECEKMETESKLLQENRRKSQEERVASSSLLKKRQTILLAKQEIISEMIEAAYEELLALEDSAYFVMIEKMLQKFVLAKAGQIYFSQKDLDRMPSGFEARIEEIASSKDGSLTLIKEAKEIDGGFILVYGGVEENCTFKALLDAKHDDLADKVQRLLFAH</sequence>
<keyword evidence="2" id="KW-0813">Transport</keyword>
<name>A0A9D9I032_9FIRM</name>
<dbReference type="AlphaFoldDB" id="A0A9D9I032"/>
<proteinExistence type="inferred from homology"/>